<accession>A0ABV3GRD9</accession>
<protein>
    <submittedName>
        <fullName evidence="2">Zinc-binding dehydrogenase</fullName>
    </submittedName>
</protein>
<dbReference type="PANTHER" id="PTHR43677">
    <property type="entry name" value="SHORT-CHAIN DEHYDROGENASE/REDUCTASE"/>
    <property type="match status" value="1"/>
</dbReference>
<evidence type="ECO:0000259" key="1">
    <source>
        <dbReference type="Pfam" id="PF00107"/>
    </source>
</evidence>
<evidence type="ECO:0000313" key="3">
    <source>
        <dbReference type="Proteomes" id="UP001551675"/>
    </source>
</evidence>
<gene>
    <name evidence="2" type="ORF">AB0I59_35700</name>
</gene>
<dbReference type="EMBL" id="JBFALK010000025">
    <property type="protein sequence ID" value="MEV0973966.1"/>
    <property type="molecule type" value="Genomic_DNA"/>
</dbReference>
<dbReference type="PANTHER" id="PTHR43677:SF4">
    <property type="entry name" value="QUINONE OXIDOREDUCTASE-LIKE PROTEIN 2"/>
    <property type="match status" value="1"/>
</dbReference>
<keyword evidence="3" id="KW-1185">Reference proteome</keyword>
<name>A0ABV3GRD9_MICGL</name>
<sequence>MAVQIAKAYGAHVIGTASVAKHAFLRELGADEVIDYTTVDVPATVRDVDIVIQMFGGEAGLRALECLRPGGVLVCGQGAWTPGLHERAGELGVHDHVVYLDVSEVLDAVGDSTEKRGTSSC</sequence>
<dbReference type="InterPro" id="IPR036291">
    <property type="entry name" value="NAD(P)-bd_dom_sf"/>
</dbReference>
<dbReference type="SUPFAM" id="SSF51735">
    <property type="entry name" value="NAD(P)-binding Rossmann-fold domains"/>
    <property type="match status" value="1"/>
</dbReference>
<comment type="caution">
    <text evidence="2">The sequence shown here is derived from an EMBL/GenBank/DDBJ whole genome shotgun (WGS) entry which is preliminary data.</text>
</comment>
<dbReference type="InterPro" id="IPR013149">
    <property type="entry name" value="ADH-like_C"/>
</dbReference>
<organism evidence="2 3">
    <name type="scientific">Microtetraspora glauca</name>
    <dbReference type="NCBI Taxonomy" id="1996"/>
    <lineage>
        <taxon>Bacteria</taxon>
        <taxon>Bacillati</taxon>
        <taxon>Actinomycetota</taxon>
        <taxon>Actinomycetes</taxon>
        <taxon>Streptosporangiales</taxon>
        <taxon>Streptosporangiaceae</taxon>
        <taxon>Microtetraspora</taxon>
    </lineage>
</organism>
<dbReference type="Proteomes" id="UP001551675">
    <property type="component" value="Unassembled WGS sequence"/>
</dbReference>
<evidence type="ECO:0000313" key="2">
    <source>
        <dbReference type="EMBL" id="MEV0973966.1"/>
    </source>
</evidence>
<dbReference type="Gene3D" id="3.40.50.720">
    <property type="entry name" value="NAD(P)-binding Rossmann-like Domain"/>
    <property type="match status" value="1"/>
</dbReference>
<dbReference type="Pfam" id="PF00107">
    <property type="entry name" value="ADH_zinc_N"/>
    <property type="match status" value="1"/>
</dbReference>
<reference evidence="2 3" key="1">
    <citation type="submission" date="2024-06" db="EMBL/GenBank/DDBJ databases">
        <title>The Natural Products Discovery Center: Release of the First 8490 Sequenced Strains for Exploring Actinobacteria Biosynthetic Diversity.</title>
        <authorList>
            <person name="Kalkreuter E."/>
            <person name="Kautsar S.A."/>
            <person name="Yang D."/>
            <person name="Bader C.D."/>
            <person name="Teijaro C.N."/>
            <person name="Fluegel L."/>
            <person name="Davis C.M."/>
            <person name="Simpson J.R."/>
            <person name="Lauterbach L."/>
            <person name="Steele A.D."/>
            <person name="Gui C."/>
            <person name="Meng S."/>
            <person name="Li G."/>
            <person name="Viehrig K."/>
            <person name="Ye F."/>
            <person name="Su P."/>
            <person name="Kiefer A.F."/>
            <person name="Nichols A."/>
            <person name="Cepeda A.J."/>
            <person name="Yan W."/>
            <person name="Fan B."/>
            <person name="Jiang Y."/>
            <person name="Adhikari A."/>
            <person name="Zheng C.-J."/>
            <person name="Schuster L."/>
            <person name="Cowan T.M."/>
            <person name="Smanski M.J."/>
            <person name="Chevrette M.G."/>
            <person name="De Carvalho L.P.S."/>
            <person name="Shen B."/>
        </authorList>
    </citation>
    <scope>NUCLEOTIDE SEQUENCE [LARGE SCALE GENOMIC DNA]</scope>
    <source>
        <strain evidence="2 3">NPDC050100</strain>
    </source>
</reference>
<dbReference type="InterPro" id="IPR051397">
    <property type="entry name" value="Zn-ADH-like_protein"/>
</dbReference>
<proteinExistence type="predicted"/>
<feature type="domain" description="Alcohol dehydrogenase-like C-terminal" evidence="1">
    <location>
        <begin position="1"/>
        <end position="75"/>
    </location>
</feature>